<dbReference type="InterPro" id="IPR045591">
    <property type="entry name" value="DUF6462"/>
</dbReference>
<protein>
    <recommendedName>
        <fullName evidence="3">Transcriptional regulator</fullName>
    </recommendedName>
</protein>
<comment type="caution">
    <text evidence="1">The sequence shown here is derived from an EMBL/GenBank/DDBJ whole genome shotgun (WGS) entry which is preliminary data.</text>
</comment>
<name>A0ABQ5M831_9FIRM</name>
<evidence type="ECO:0000313" key="1">
    <source>
        <dbReference type="EMBL" id="GLB30736.1"/>
    </source>
</evidence>
<evidence type="ECO:0008006" key="3">
    <source>
        <dbReference type="Google" id="ProtNLM"/>
    </source>
</evidence>
<organism evidence="1 2">
    <name type="scientific">Lacrimispora amygdalina</name>
    <dbReference type="NCBI Taxonomy" id="253257"/>
    <lineage>
        <taxon>Bacteria</taxon>
        <taxon>Bacillati</taxon>
        <taxon>Bacillota</taxon>
        <taxon>Clostridia</taxon>
        <taxon>Lachnospirales</taxon>
        <taxon>Lachnospiraceae</taxon>
        <taxon>Lacrimispora</taxon>
    </lineage>
</organism>
<gene>
    <name evidence="1" type="ORF">LAD12857_26590</name>
</gene>
<keyword evidence="2" id="KW-1185">Reference proteome</keyword>
<dbReference type="EMBL" id="BRPJ01000042">
    <property type="protein sequence ID" value="GLB30736.1"/>
    <property type="molecule type" value="Genomic_DNA"/>
</dbReference>
<accession>A0ABQ5M831</accession>
<sequence>MMKDMRFNYREAEESRKKFVRYKDGCKIYGMGISKFQEIAKKANAVYKVNQMVLVNTEILDCYLERFRLTSKEVNLDGE</sequence>
<proteinExistence type="predicted"/>
<evidence type="ECO:0000313" key="2">
    <source>
        <dbReference type="Proteomes" id="UP001419084"/>
    </source>
</evidence>
<dbReference type="Pfam" id="PF20063">
    <property type="entry name" value="DUF6462"/>
    <property type="match status" value="1"/>
</dbReference>
<dbReference type="Proteomes" id="UP001419084">
    <property type="component" value="Unassembled WGS sequence"/>
</dbReference>
<reference evidence="1 2" key="1">
    <citation type="journal article" date="2024" name="Int. J. Syst. Evol. Microbiol.">
        <title>Lacrimispora brassicae sp. nov. isolated from fermented cabbage, and proposal of Clostridium indicum Gundawar et al. 2019 and Clostridium methoxybenzovorans Mechichi et al. 1999 as heterotypic synonyms of Lacrimispora amygdalina (Parshina et al. 2003) Haas and Blanchard 2020 and Lacrimispora indolis (McClung and McCoy 1957) Haas and Blanchard 2020, respectively.</title>
        <authorList>
            <person name="Kobayashi H."/>
            <person name="Tanizawa Y."/>
            <person name="Sakamoto M."/>
            <person name="Ohkuma M."/>
            <person name="Tohno M."/>
        </authorList>
    </citation>
    <scope>NUCLEOTIDE SEQUENCE [LARGE SCALE GENOMIC DNA]</scope>
    <source>
        <strain evidence="1 2">DSM 12857</strain>
    </source>
</reference>
<dbReference type="RefSeq" id="WP_375340402.1">
    <property type="nucleotide sequence ID" value="NZ_BRPJ01000042.1"/>
</dbReference>